<reference evidence="3 4" key="1">
    <citation type="submission" date="2024-06" db="EMBL/GenBank/DDBJ databases">
        <title>Sorghum-associated microbial communities from plants grown in Nebraska, USA.</title>
        <authorList>
            <person name="Schachtman D."/>
        </authorList>
    </citation>
    <scope>NUCLEOTIDE SEQUENCE [LARGE SCALE GENOMIC DNA]</scope>
    <source>
        <strain evidence="3 4">1288</strain>
    </source>
</reference>
<evidence type="ECO:0000313" key="4">
    <source>
        <dbReference type="Proteomes" id="UP001549104"/>
    </source>
</evidence>
<feature type="domain" description="ATP-grasp" evidence="2">
    <location>
        <begin position="111"/>
        <end position="339"/>
    </location>
</feature>
<dbReference type="InterPro" id="IPR026838">
    <property type="entry name" value="YheC/D"/>
</dbReference>
<evidence type="ECO:0000259" key="2">
    <source>
        <dbReference type="PROSITE" id="PS50975"/>
    </source>
</evidence>
<evidence type="ECO:0000256" key="1">
    <source>
        <dbReference type="PROSITE-ProRule" id="PRU00409"/>
    </source>
</evidence>
<keyword evidence="1" id="KW-0067">ATP-binding</keyword>
<evidence type="ECO:0000313" key="3">
    <source>
        <dbReference type="EMBL" id="MET3659062.1"/>
    </source>
</evidence>
<organism evidence="3 4">
    <name type="scientific">Sporosarcina psychrophila</name>
    <name type="common">Bacillus psychrophilus</name>
    <dbReference type="NCBI Taxonomy" id="1476"/>
    <lineage>
        <taxon>Bacteria</taxon>
        <taxon>Bacillati</taxon>
        <taxon>Bacillota</taxon>
        <taxon>Bacilli</taxon>
        <taxon>Bacillales</taxon>
        <taxon>Caryophanaceae</taxon>
        <taxon>Sporosarcina</taxon>
    </lineage>
</organism>
<dbReference type="EMBL" id="JBEPME010000007">
    <property type="protein sequence ID" value="MET3659062.1"/>
    <property type="molecule type" value="Genomic_DNA"/>
</dbReference>
<accession>A0ABV2KDE5</accession>
<dbReference type="Pfam" id="PF14398">
    <property type="entry name" value="ATPgrasp_YheCD"/>
    <property type="match status" value="1"/>
</dbReference>
<sequence>MTLIGMLHHRKDPRKVRKAYAYSVVAKAEGVEFFYFTPAKVDIVNKEIIGKYYENGVWIDKKYPFPDVIYNASYPLTEKAERIVNYLSERIPFTSHSVGDKLSVYKRIDEGKDFKRYQIPTLELTDVKKLLDMINLYPKIVMKPLSGHQGAGILFIEKVDDEKFEINDAGKISIYKKQELMDLALLKIQEQEYLVQRFISCQIKSGHIYDFRLHVQKNGEGKWVVTSIYPRIGAFGSFTSNLGSGGYTAFLDDFLQKEFIDDWFNIKRTLEHFSLSFSNHFESLYDGVSFDELGIDVGMDENQRLWLFEINWRPGPPIIYYGELDFAINTIQYAKHLGTINKNFSSKK</sequence>
<gene>
    <name evidence="3" type="ORF">ABIC55_004181</name>
</gene>
<keyword evidence="4" id="KW-1185">Reference proteome</keyword>
<dbReference type="Proteomes" id="UP001549104">
    <property type="component" value="Unassembled WGS sequence"/>
</dbReference>
<comment type="caution">
    <text evidence="3">The sequence shown here is derived from an EMBL/GenBank/DDBJ whole genome shotgun (WGS) entry which is preliminary data.</text>
</comment>
<protein>
    <recommendedName>
        <fullName evidence="2">ATP-grasp domain-containing protein</fullName>
    </recommendedName>
</protein>
<dbReference type="PROSITE" id="PS50975">
    <property type="entry name" value="ATP_GRASP"/>
    <property type="match status" value="1"/>
</dbReference>
<keyword evidence="1" id="KW-0547">Nucleotide-binding</keyword>
<dbReference type="SUPFAM" id="SSF56059">
    <property type="entry name" value="Glutathione synthetase ATP-binding domain-like"/>
    <property type="match status" value="1"/>
</dbReference>
<dbReference type="InterPro" id="IPR011761">
    <property type="entry name" value="ATP-grasp"/>
</dbReference>
<dbReference type="Gene3D" id="3.30.470.20">
    <property type="entry name" value="ATP-grasp fold, B domain"/>
    <property type="match status" value="1"/>
</dbReference>
<name>A0ABV2KDE5_SPOPS</name>
<proteinExistence type="predicted"/>
<dbReference type="RefSeq" id="WP_354314610.1">
    <property type="nucleotide sequence ID" value="NZ_JBEPME010000007.1"/>
</dbReference>